<evidence type="ECO:0000313" key="7">
    <source>
        <dbReference type="EMBL" id="USP79411.1"/>
    </source>
</evidence>
<dbReference type="AlphaFoldDB" id="A0A9Q8ZBZ0"/>
<comment type="subcellular location">
    <subcellularLocation>
        <location evidence="1 4">Nucleus</location>
    </subcellularLocation>
</comment>
<evidence type="ECO:0000256" key="2">
    <source>
        <dbReference type="ARBA" id="ARBA00022737"/>
    </source>
</evidence>
<evidence type="ECO:0000256" key="4">
    <source>
        <dbReference type="PROSITE-ProRule" id="PRU00810"/>
    </source>
</evidence>
<name>A0A9Q8ZBZ0_CURCL</name>
<feature type="region of interest" description="Disordered" evidence="5">
    <location>
        <begin position="421"/>
        <end position="450"/>
    </location>
</feature>
<dbReference type="EMBL" id="CP089278">
    <property type="protein sequence ID" value="USP79411.1"/>
    <property type="molecule type" value="Genomic_DNA"/>
</dbReference>
<dbReference type="PANTHER" id="PTHR38886">
    <property type="entry name" value="SESA DOMAIN-CONTAINING PROTEIN"/>
    <property type="match status" value="1"/>
</dbReference>
<feature type="compositionally biased region" description="Polar residues" evidence="5">
    <location>
        <begin position="434"/>
        <end position="450"/>
    </location>
</feature>
<reference evidence="7" key="1">
    <citation type="submission" date="2021-12" db="EMBL/GenBank/DDBJ databases">
        <title>Curvularia clavata genome.</title>
        <authorList>
            <person name="Cao Y."/>
        </authorList>
    </citation>
    <scope>NUCLEOTIDE SEQUENCE</scope>
    <source>
        <strain evidence="7">Yc1106</strain>
    </source>
</reference>
<feature type="region of interest" description="Disordered" evidence="5">
    <location>
        <begin position="554"/>
        <end position="593"/>
    </location>
</feature>
<gene>
    <name evidence="7" type="ORF">yc1106_06685</name>
</gene>
<proteinExistence type="predicted"/>
<dbReference type="FunFam" id="1.20.1160.11:FF:000003">
    <property type="entry name" value="Paired amphipathic helix SIN3-like protein"/>
    <property type="match status" value="1"/>
</dbReference>
<dbReference type="InterPro" id="IPR003822">
    <property type="entry name" value="PAH"/>
</dbReference>
<dbReference type="InterPro" id="IPR036600">
    <property type="entry name" value="PAH_sf"/>
</dbReference>
<accession>A0A9Q8ZBZ0</accession>
<dbReference type="OrthoDB" id="3045089at2759"/>
<dbReference type="InterPro" id="IPR054464">
    <property type="entry name" value="ULD_fung"/>
</dbReference>
<sequence>MAFGFSVGDFIAVGNLVKDISSCLQDTGGAKAEYQELLRELECLQHVLQHLDKLQVGASSSSEILDSIKYAALSCRRPLEQFLGKIRQYDKSLGVWGGGGVMKSSAIKLRFGFGRKEEICKLQSYLNIHIGTINILLAEHSLEKMDIAADKAAAYNLEIRERLDGTRDIIKTINGSLATQVLALQNTQNMLSQLFAMVSGELRSSWRSLGDMVAKVLVSTQQTYAVILEIKSSLPGPDTRWSFFQAPLTVEDALGYKFPVPSEYDFDLLDAIIRQKFKTGPGRLEVQAGNYEYFKTRNSSDVLSKTSLLLPGTAITMAIVVVHPIFTNETCPMPGCDSIQTAKALGGGRTCCKCNVWFSPTKKRPRPLHDLVSAISMLSDTSPTEVQKIETDRANKRAKFSSMEEDVGIFRNVRLSHDELSDPPKLCDDAPDTLETSGLQDHDSISSSDPKYQSVSEEKVFYPPLTISGEEDGSTSLTERTVEFDDALDYVNKIKNRFSDHPGIYKQFLEMLKTYQRDEMPVQDLVSQVGDLFASAPDLVVEFKQFMPESVTSTKATVTSAAQGGDNYEAGKKRKRDSLDTGQSQGQRLDAVE</sequence>
<dbReference type="PROSITE" id="PS51477">
    <property type="entry name" value="PAH"/>
    <property type="match status" value="1"/>
</dbReference>
<protein>
    <recommendedName>
        <fullName evidence="6">Ubiquitin-like domain-containing protein</fullName>
    </recommendedName>
</protein>
<dbReference type="SUPFAM" id="SSF47762">
    <property type="entry name" value="PAH2 domain"/>
    <property type="match status" value="1"/>
</dbReference>
<organism evidence="7 8">
    <name type="scientific">Curvularia clavata</name>
    <dbReference type="NCBI Taxonomy" id="95742"/>
    <lineage>
        <taxon>Eukaryota</taxon>
        <taxon>Fungi</taxon>
        <taxon>Dikarya</taxon>
        <taxon>Ascomycota</taxon>
        <taxon>Pezizomycotina</taxon>
        <taxon>Dothideomycetes</taxon>
        <taxon>Pleosporomycetidae</taxon>
        <taxon>Pleosporales</taxon>
        <taxon>Pleosporineae</taxon>
        <taxon>Pleosporaceae</taxon>
        <taxon>Curvularia</taxon>
    </lineage>
</organism>
<keyword evidence="2" id="KW-0677">Repeat</keyword>
<evidence type="ECO:0000259" key="6">
    <source>
        <dbReference type="Pfam" id="PF22893"/>
    </source>
</evidence>
<dbReference type="Gene3D" id="1.20.1160.11">
    <property type="entry name" value="Paired amphipathic helix"/>
    <property type="match status" value="1"/>
</dbReference>
<dbReference type="Proteomes" id="UP001056012">
    <property type="component" value="Chromosome 5"/>
</dbReference>
<evidence type="ECO:0000313" key="8">
    <source>
        <dbReference type="Proteomes" id="UP001056012"/>
    </source>
</evidence>
<evidence type="ECO:0000256" key="3">
    <source>
        <dbReference type="ARBA" id="ARBA00023242"/>
    </source>
</evidence>
<dbReference type="GO" id="GO:0005634">
    <property type="term" value="C:nucleus"/>
    <property type="evidence" value="ECO:0007669"/>
    <property type="project" value="UniProtKB-SubCell"/>
</dbReference>
<evidence type="ECO:0000256" key="1">
    <source>
        <dbReference type="ARBA" id="ARBA00004123"/>
    </source>
</evidence>
<keyword evidence="8" id="KW-1185">Reference proteome</keyword>
<evidence type="ECO:0000256" key="5">
    <source>
        <dbReference type="SAM" id="MobiDB-lite"/>
    </source>
</evidence>
<dbReference type="VEuPathDB" id="FungiDB:yc1106_06685"/>
<dbReference type="Pfam" id="PF22893">
    <property type="entry name" value="ULD_2"/>
    <property type="match status" value="1"/>
</dbReference>
<dbReference type="PANTHER" id="PTHR38886:SF1">
    <property type="entry name" value="NACHT-NTPASE AND P-LOOP NTPASES N-TERMINAL DOMAIN-CONTAINING PROTEIN"/>
    <property type="match status" value="1"/>
</dbReference>
<feature type="domain" description="Ubiquitin-like" evidence="6">
    <location>
        <begin position="245"/>
        <end position="321"/>
    </location>
</feature>
<dbReference type="Pfam" id="PF02671">
    <property type="entry name" value="PAH"/>
    <property type="match status" value="1"/>
</dbReference>
<keyword evidence="3 4" id="KW-0539">Nucleus</keyword>
<dbReference type="GO" id="GO:0006355">
    <property type="term" value="P:regulation of DNA-templated transcription"/>
    <property type="evidence" value="ECO:0007669"/>
    <property type="project" value="InterPro"/>
</dbReference>